<keyword evidence="10" id="KW-1185">Reference proteome</keyword>
<dbReference type="Gene3D" id="2.10.25.10">
    <property type="entry name" value="Laminin"/>
    <property type="match status" value="1"/>
</dbReference>
<dbReference type="PROSITE" id="PS50026">
    <property type="entry name" value="EGF_3"/>
    <property type="match status" value="1"/>
</dbReference>
<evidence type="ECO:0000256" key="1">
    <source>
        <dbReference type="ARBA" id="ARBA00004370"/>
    </source>
</evidence>
<evidence type="ECO:0000256" key="4">
    <source>
        <dbReference type="ARBA" id="ARBA00022989"/>
    </source>
</evidence>
<keyword evidence="4" id="KW-1133">Transmembrane helix</keyword>
<dbReference type="InterPro" id="IPR000742">
    <property type="entry name" value="EGF"/>
</dbReference>
<evidence type="ECO:0000256" key="5">
    <source>
        <dbReference type="ARBA" id="ARBA00023136"/>
    </source>
</evidence>
<dbReference type="GO" id="GO:0016020">
    <property type="term" value="C:membrane"/>
    <property type="evidence" value="ECO:0007669"/>
    <property type="project" value="UniProtKB-SubCell"/>
</dbReference>
<comment type="caution">
    <text evidence="7">Lacks conserved residue(s) required for the propagation of feature annotation.</text>
</comment>
<evidence type="ECO:0000256" key="2">
    <source>
        <dbReference type="ARBA" id="ARBA00022536"/>
    </source>
</evidence>
<feature type="non-terminal residue" evidence="9">
    <location>
        <position position="124"/>
    </location>
</feature>
<accession>A0A3L8SPL0</accession>
<reference evidence="9 10" key="1">
    <citation type="journal article" date="2018" name="Proc. R. Soc. B">
        <title>A non-coding region near Follistatin controls head colour polymorphism in the Gouldian finch.</title>
        <authorList>
            <person name="Toomey M.B."/>
            <person name="Marques C.I."/>
            <person name="Andrade P."/>
            <person name="Araujo P.M."/>
            <person name="Sabatino S."/>
            <person name="Gazda M.A."/>
            <person name="Afonso S."/>
            <person name="Lopes R.J."/>
            <person name="Corbo J.C."/>
            <person name="Carneiro M."/>
        </authorList>
    </citation>
    <scope>NUCLEOTIDE SEQUENCE [LARGE SCALE GENOMIC DNA]</scope>
    <source>
        <strain evidence="9">Red01</strain>
        <tissue evidence="9">Muscle</tissue>
    </source>
</reference>
<organism evidence="9 10">
    <name type="scientific">Chloebia gouldiae</name>
    <name type="common">Gouldian finch</name>
    <name type="synonym">Erythrura gouldiae</name>
    <dbReference type="NCBI Taxonomy" id="44316"/>
    <lineage>
        <taxon>Eukaryota</taxon>
        <taxon>Metazoa</taxon>
        <taxon>Chordata</taxon>
        <taxon>Craniata</taxon>
        <taxon>Vertebrata</taxon>
        <taxon>Euteleostomi</taxon>
        <taxon>Archelosauria</taxon>
        <taxon>Archosauria</taxon>
        <taxon>Dinosauria</taxon>
        <taxon>Saurischia</taxon>
        <taxon>Theropoda</taxon>
        <taxon>Coelurosauria</taxon>
        <taxon>Aves</taxon>
        <taxon>Neognathae</taxon>
        <taxon>Neoaves</taxon>
        <taxon>Telluraves</taxon>
        <taxon>Australaves</taxon>
        <taxon>Passeriformes</taxon>
        <taxon>Passeroidea</taxon>
        <taxon>Passeridae</taxon>
        <taxon>Chloebia</taxon>
    </lineage>
</organism>
<feature type="domain" description="EGF-like" evidence="8">
    <location>
        <begin position="10"/>
        <end position="48"/>
    </location>
</feature>
<name>A0A3L8SPL0_CHLGU</name>
<proteinExistence type="predicted"/>
<gene>
    <name evidence="9" type="ORF">DV515_00005605</name>
</gene>
<dbReference type="OrthoDB" id="26719at2759"/>
<evidence type="ECO:0000256" key="7">
    <source>
        <dbReference type="PROSITE-ProRule" id="PRU00076"/>
    </source>
</evidence>
<dbReference type="FunFam" id="2.10.25.10:FF:000015">
    <property type="entry name" value="neurexin-1 isoform X1"/>
    <property type="match status" value="1"/>
</dbReference>
<evidence type="ECO:0000256" key="6">
    <source>
        <dbReference type="ARBA" id="ARBA00023157"/>
    </source>
</evidence>
<protein>
    <recommendedName>
        <fullName evidence="8">EGF-like domain-containing protein</fullName>
    </recommendedName>
</protein>
<dbReference type="InterPro" id="IPR013320">
    <property type="entry name" value="ConA-like_dom_sf"/>
</dbReference>
<evidence type="ECO:0000313" key="9">
    <source>
        <dbReference type="EMBL" id="RLW04979.1"/>
    </source>
</evidence>
<keyword evidence="3" id="KW-0812">Transmembrane</keyword>
<keyword evidence="2 7" id="KW-0245">EGF-like domain</keyword>
<dbReference type="AlphaFoldDB" id="A0A3L8SPL0"/>
<sequence length="124" mass="13509">MTPGVKPGCPGHCSSYGNLCHNGGKCVEKYNGYFCDCTNSAYEGPFCKEEVSALFEAGTSVTYTFQEPYPVTKNASTSSSAIYVDAVVSKENIAFSFLTAHTPSLLLYINTYFHEYLAVILSKN</sequence>
<dbReference type="InterPro" id="IPR050372">
    <property type="entry name" value="Neurexin-related_CASP"/>
</dbReference>
<evidence type="ECO:0000259" key="8">
    <source>
        <dbReference type="PROSITE" id="PS50026"/>
    </source>
</evidence>
<dbReference type="EMBL" id="QUSF01000012">
    <property type="protein sequence ID" value="RLW04979.1"/>
    <property type="molecule type" value="Genomic_DNA"/>
</dbReference>
<comment type="subcellular location">
    <subcellularLocation>
        <location evidence="1">Membrane</location>
    </subcellularLocation>
</comment>
<keyword evidence="6" id="KW-1015">Disulfide bond</keyword>
<comment type="caution">
    <text evidence="9">The sequence shown here is derived from an EMBL/GenBank/DDBJ whole genome shotgun (WGS) entry which is preliminary data.</text>
</comment>
<evidence type="ECO:0000313" key="10">
    <source>
        <dbReference type="Proteomes" id="UP000276834"/>
    </source>
</evidence>
<dbReference type="PANTHER" id="PTHR15036:SF46">
    <property type="entry name" value="CONTACTIN-ASSOCIATED PROTEIN-LIKE 5"/>
    <property type="match status" value="1"/>
</dbReference>
<dbReference type="PANTHER" id="PTHR15036">
    <property type="entry name" value="PIKACHURIN-LIKE PROTEIN"/>
    <property type="match status" value="1"/>
</dbReference>
<dbReference type="Pfam" id="PF00008">
    <property type="entry name" value="EGF"/>
    <property type="match status" value="1"/>
</dbReference>
<dbReference type="Proteomes" id="UP000276834">
    <property type="component" value="Unassembled WGS sequence"/>
</dbReference>
<keyword evidence="5" id="KW-0472">Membrane</keyword>
<dbReference type="CDD" id="cd00054">
    <property type="entry name" value="EGF_CA"/>
    <property type="match status" value="1"/>
</dbReference>
<dbReference type="SUPFAM" id="SSF49899">
    <property type="entry name" value="Concanavalin A-like lectins/glucanases"/>
    <property type="match status" value="1"/>
</dbReference>
<evidence type="ECO:0000256" key="3">
    <source>
        <dbReference type="ARBA" id="ARBA00022692"/>
    </source>
</evidence>